<protein>
    <submittedName>
        <fullName evidence="1">Uncharacterized protein</fullName>
    </submittedName>
</protein>
<gene>
    <name evidence="1" type="ORF">CR513_05475</name>
</gene>
<feature type="non-terminal residue" evidence="1">
    <location>
        <position position="1"/>
    </location>
</feature>
<reference evidence="1" key="1">
    <citation type="submission" date="2018-05" db="EMBL/GenBank/DDBJ databases">
        <title>Draft genome of Mucuna pruriens seed.</title>
        <authorList>
            <person name="Nnadi N.E."/>
            <person name="Vos R."/>
            <person name="Hasami M.H."/>
            <person name="Devisetty U.K."/>
            <person name="Aguiy J.C."/>
        </authorList>
    </citation>
    <scope>NUCLEOTIDE SEQUENCE [LARGE SCALE GENOMIC DNA]</scope>
    <source>
        <strain evidence="1">JCA_2017</strain>
    </source>
</reference>
<dbReference type="Proteomes" id="UP000257109">
    <property type="component" value="Unassembled WGS sequence"/>
</dbReference>
<evidence type="ECO:0000313" key="1">
    <source>
        <dbReference type="EMBL" id="RDY10064.1"/>
    </source>
</evidence>
<sequence length="392" mass="43233">MSGHQRSTIAVLPRRMLCKADSLGTLNVSPYTRLALVLFDAHKMTKNSLIKLASLPGTQVLLRSSEPLHAFDLEIERTLHHLRKVRHTITLNSSSSNSILNFENSKFTTDESNFFEHQEARSMENNDRTLKELATPDVVYQPWCIQCPPLEPAHNYELKFTLIHLLPKSSQALKGVPCGLFHNEATGDTERPHQDEDVSILPRWSCKRLVVSAAGSLQYLGRYEAHVPGEILPSIQNSDNKEGDLWDQATLWFDNDGPKYDYVASGGALMDKTLAATRHLISNMASNTHLPSANTNPLQEIEPNHPESVGSIGPTIRTTAIPANLNRGSYATTRKHASEPRQLSTAKSKILGAIVPTTTVVENATTRKLTIFGGFGEAISSKQPGVLADCEL</sequence>
<dbReference type="OrthoDB" id="1709243at2759"/>
<dbReference type="EMBL" id="QJKJ01000921">
    <property type="protein sequence ID" value="RDY10064.1"/>
    <property type="molecule type" value="Genomic_DNA"/>
</dbReference>
<keyword evidence="2" id="KW-1185">Reference proteome</keyword>
<organism evidence="1 2">
    <name type="scientific">Mucuna pruriens</name>
    <name type="common">Velvet bean</name>
    <name type="synonym">Dolichos pruriens</name>
    <dbReference type="NCBI Taxonomy" id="157652"/>
    <lineage>
        <taxon>Eukaryota</taxon>
        <taxon>Viridiplantae</taxon>
        <taxon>Streptophyta</taxon>
        <taxon>Embryophyta</taxon>
        <taxon>Tracheophyta</taxon>
        <taxon>Spermatophyta</taxon>
        <taxon>Magnoliopsida</taxon>
        <taxon>eudicotyledons</taxon>
        <taxon>Gunneridae</taxon>
        <taxon>Pentapetalae</taxon>
        <taxon>rosids</taxon>
        <taxon>fabids</taxon>
        <taxon>Fabales</taxon>
        <taxon>Fabaceae</taxon>
        <taxon>Papilionoideae</taxon>
        <taxon>50 kb inversion clade</taxon>
        <taxon>NPAAA clade</taxon>
        <taxon>indigoferoid/millettioid clade</taxon>
        <taxon>Phaseoleae</taxon>
        <taxon>Mucuna</taxon>
    </lineage>
</organism>
<dbReference type="AlphaFoldDB" id="A0A371I516"/>
<proteinExistence type="predicted"/>
<accession>A0A371I516</accession>
<evidence type="ECO:0000313" key="2">
    <source>
        <dbReference type="Proteomes" id="UP000257109"/>
    </source>
</evidence>
<name>A0A371I516_MUCPR</name>
<comment type="caution">
    <text evidence="1">The sequence shown here is derived from an EMBL/GenBank/DDBJ whole genome shotgun (WGS) entry which is preliminary data.</text>
</comment>